<dbReference type="Pfam" id="PF13395">
    <property type="entry name" value="HNH_4"/>
    <property type="match status" value="1"/>
</dbReference>
<dbReference type="NCBIfam" id="TIGR01865">
    <property type="entry name" value="cas_Csn1"/>
    <property type="match status" value="1"/>
</dbReference>
<evidence type="ECO:0000256" key="11">
    <source>
        <dbReference type="ARBA" id="ARBA00046380"/>
    </source>
</evidence>
<dbReference type="Proteomes" id="UP000190230">
    <property type="component" value="Unassembled WGS sequence"/>
</dbReference>
<protein>
    <submittedName>
        <fullName evidence="15">CRISPR-associated endonuclease Csn1</fullName>
    </submittedName>
</protein>
<organism evidence="15 16">
    <name type="scientific">Salegentibacter holothuriorum</name>
    <dbReference type="NCBI Taxonomy" id="241145"/>
    <lineage>
        <taxon>Bacteria</taxon>
        <taxon>Pseudomonadati</taxon>
        <taxon>Bacteroidota</taxon>
        <taxon>Flavobacteriia</taxon>
        <taxon>Flavobacteriales</taxon>
        <taxon>Flavobacteriaceae</taxon>
        <taxon>Salegentibacter</taxon>
    </lineage>
</organism>
<comment type="cofactor">
    <cofactor evidence="1">
        <name>Mg(2+)</name>
        <dbReference type="ChEBI" id="CHEBI:18420"/>
    </cofactor>
</comment>
<dbReference type="InterPro" id="IPR003615">
    <property type="entry name" value="HNH_nuc"/>
</dbReference>
<dbReference type="InterPro" id="IPR036397">
    <property type="entry name" value="RNaseH_sf"/>
</dbReference>
<keyword evidence="6" id="KW-0460">Magnesium</keyword>
<comment type="subunit">
    <text evidence="11">Monomer. Binds crRNA and tracrRNA.</text>
</comment>
<evidence type="ECO:0000256" key="13">
    <source>
        <dbReference type="SAM" id="Coils"/>
    </source>
</evidence>
<keyword evidence="2 12" id="KW-0540">Nuclease</keyword>
<keyword evidence="7" id="KW-0694">RNA-binding</keyword>
<dbReference type="Gene3D" id="3.30.420.10">
    <property type="entry name" value="Ribonuclease H-like superfamily/Ribonuclease H"/>
    <property type="match status" value="1"/>
</dbReference>
<dbReference type="AlphaFoldDB" id="A0A1T5DVT8"/>
<accession>A0A1T5DVT8</accession>
<dbReference type="GO" id="GO:0003677">
    <property type="term" value="F:DNA binding"/>
    <property type="evidence" value="ECO:0007669"/>
    <property type="project" value="UniProtKB-UniRule"/>
</dbReference>
<dbReference type="STRING" id="241145.SAMN05660776_2869"/>
<evidence type="ECO:0000256" key="5">
    <source>
        <dbReference type="ARBA" id="ARBA00022801"/>
    </source>
</evidence>
<dbReference type="GO" id="GO:0016787">
    <property type="term" value="F:hydrolase activity"/>
    <property type="evidence" value="ECO:0007669"/>
    <property type="project" value="UniProtKB-KW"/>
</dbReference>
<evidence type="ECO:0000256" key="1">
    <source>
        <dbReference type="ARBA" id="ARBA00001946"/>
    </source>
</evidence>
<dbReference type="GO" id="GO:0046872">
    <property type="term" value="F:metal ion binding"/>
    <property type="evidence" value="ECO:0007669"/>
    <property type="project" value="UniProtKB-KW"/>
</dbReference>
<sequence>MGNDFSLKSILNQLDKDEATITSGYAIREKTKVLSTKLLKQFEDIFGENWKENLGWNDAFVRNAQPTKKNSSYYTFEDLWHVLFTFDSEEKLKEFALEKLKLEKAKAEKFSKIRLQQGYATLSLSAIKKILPYLQKGFTYSKAVYMGNLQKVLGTHEVSDEFINHFAFEIDKIYESVSTERKLNNVLNGLFRTELVAEGDYHLGEHEDLDTSDVNLIKQHIVAVLGDKTWGEIDEDQKEEYVNFVKEKYKEFLQKPFQAKKGSFIEQPRIHDAIFKYLQEHYPEQVPKKNIQYLWHPSEQEKYPNSDTYQEINQKGKVFYIKESELNSFLHRNPHAEADGISLKLLRNPEPISKGFKNPMALKSLHKLKQLLNFLLQTQLINAHTRIVVEIARELNDANYRKALEQWQSEREKKNQKFRDTIEEINQECNTSFDPNSKALIRKIRLWEEQGKKCMYTGAMINKCDLLNGEYYDFEHTIPASISFDNELKNLTLADKNYNSNIKGKKFPTQLDNYDSEGDFNGKPLQPILKNIEALFGKRSVEKKTIKKKGIQKEITIEKWSKIAELEFQLSKLSSLRGVEPKDKRDSLIQKRHKLKFELDYLKQKLQTFTIEEYKASWRNSQLRDTQIMTKYAVPYLKTVFNRVEVQKGSVVDIFKEVYNVKLRSDKKDRSKHSHHAVDGAILTLIPKAAQRDKIIKEYQLRKDEGFGEIYHETPKEWDNFKVSYIKNIEEKTLINNLKEHRTLNSTFKKLRKRGKIDRKENGDPKWAKGDSIRGQLHDESFYGAIKQPKRNEDNTIIFNEEKSMVLEDKIRLVIRRPLAYAKDNNTPGFKKLDEIEKVIIDKALFQIIEKQVEDAGSFKDALQTGIYMLNRKGEKVNKIRHIRCEFKGLSYNAAVKPHKHVFISDKEYKHSTIAKGGNNIFCLFYKGEIKGKEERAINNIGIFDLAKLEIEDEKEFFEIPHFNFIQKKKSQLSLYAILKTGQKAIFYKESLEELMELDEKELSKRMYKMYQFERGKGGDKIKFKHHLISGPNIDIIKKLPKEYKEASPFGSFEEQPLMRLTAGNWNFAIEEKDFEINLDGSINWNI</sequence>
<evidence type="ECO:0000256" key="7">
    <source>
        <dbReference type="ARBA" id="ARBA00022884"/>
    </source>
</evidence>
<name>A0A1T5DVT8_9FLAO</name>
<dbReference type="EMBL" id="FUYY01000006">
    <property type="protein sequence ID" value="SKB75744.1"/>
    <property type="molecule type" value="Genomic_DNA"/>
</dbReference>
<evidence type="ECO:0000256" key="3">
    <source>
        <dbReference type="ARBA" id="ARBA00022723"/>
    </source>
</evidence>
<keyword evidence="8" id="KW-0051">Antiviral defense</keyword>
<keyword evidence="3" id="KW-0479">Metal-binding</keyword>
<evidence type="ECO:0000256" key="12">
    <source>
        <dbReference type="PROSITE-ProRule" id="PRU01085"/>
    </source>
</evidence>
<reference evidence="16" key="1">
    <citation type="submission" date="2017-02" db="EMBL/GenBank/DDBJ databases">
        <authorList>
            <person name="Varghese N."/>
            <person name="Submissions S."/>
        </authorList>
    </citation>
    <scope>NUCLEOTIDE SEQUENCE [LARGE SCALE GENOMIC DNA]</scope>
    <source>
        <strain evidence="16">DSM 23405</strain>
    </source>
</reference>
<evidence type="ECO:0000313" key="16">
    <source>
        <dbReference type="Proteomes" id="UP000190230"/>
    </source>
</evidence>
<proteinExistence type="predicted"/>
<dbReference type="PROSITE" id="PS51749">
    <property type="entry name" value="HNH_CAS9"/>
    <property type="match status" value="1"/>
</dbReference>
<evidence type="ECO:0000256" key="10">
    <source>
        <dbReference type="ARBA" id="ARBA00023211"/>
    </source>
</evidence>
<evidence type="ECO:0000256" key="6">
    <source>
        <dbReference type="ARBA" id="ARBA00022842"/>
    </source>
</evidence>
<dbReference type="InterPro" id="IPR028629">
    <property type="entry name" value="Cas9"/>
</dbReference>
<evidence type="ECO:0000256" key="8">
    <source>
        <dbReference type="ARBA" id="ARBA00023118"/>
    </source>
</evidence>
<dbReference type="RefSeq" id="WP_245828756.1">
    <property type="nucleotide sequence ID" value="NZ_FUYY01000006.1"/>
</dbReference>
<dbReference type="GO" id="GO:0004519">
    <property type="term" value="F:endonuclease activity"/>
    <property type="evidence" value="ECO:0007669"/>
    <property type="project" value="UniProtKB-UniRule"/>
</dbReference>
<keyword evidence="16" id="KW-1185">Reference proteome</keyword>
<keyword evidence="13" id="KW-0175">Coiled coil</keyword>
<evidence type="ECO:0000256" key="9">
    <source>
        <dbReference type="ARBA" id="ARBA00023125"/>
    </source>
</evidence>
<feature type="domain" description="HNH Cas9-type" evidence="14">
    <location>
        <begin position="393"/>
        <end position="570"/>
    </location>
</feature>
<gene>
    <name evidence="15" type="ORF">SAMN05660776_2869</name>
</gene>
<evidence type="ECO:0000259" key="14">
    <source>
        <dbReference type="PROSITE" id="PS51749"/>
    </source>
</evidence>
<evidence type="ECO:0000256" key="4">
    <source>
        <dbReference type="ARBA" id="ARBA00022759"/>
    </source>
</evidence>
<keyword evidence="4 12" id="KW-0255">Endonuclease</keyword>
<dbReference type="GO" id="GO:0003723">
    <property type="term" value="F:RNA binding"/>
    <property type="evidence" value="ECO:0007669"/>
    <property type="project" value="UniProtKB-UniRule"/>
</dbReference>
<evidence type="ECO:0000313" key="15">
    <source>
        <dbReference type="EMBL" id="SKB75744.1"/>
    </source>
</evidence>
<dbReference type="GO" id="GO:0051607">
    <property type="term" value="P:defense response to virus"/>
    <property type="evidence" value="ECO:0007669"/>
    <property type="project" value="UniProtKB-KW"/>
</dbReference>
<dbReference type="InterPro" id="IPR033114">
    <property type="entry name" value="HNH_CAS9"/>
</dbReference>
<keyword evidence="5 12" id="KW-0378">Hydrolase</keyword>
<feature type="coiled-coil region" evidence="13">
    <location>
        <begin position="397"/>
        <end position="428"/>
    </location>
</feature>
<keyword evidence="10" id="KW-0464">Manganese</keyword>
<keyword evidence="9 12" id="KW-0238">DNA-binding</keyword>
<evidence type="ECO:0000256" key="2">
    <source>
        <dbReference type="ARBA" id="ARBA00022722"/>
    </source>
</evidence>